<organism evidence="1 2">
    <name type="scientific">Haoranjiania flava</name>
    <dbReference type="NCBI Taxonomy" id="1856322"/>
    <lineage>
        <taxon>Bacteria</taxon>
        <taxon>Pseudomonadati</taxon>
        <taxon>Bacteroidota</taxon>
        <taxon>Chitinophagia</taxon>
        <taxon>Chitinophagales</taxon>
        <taxon>Chitinophagaceae</taxon>
        <taxon>Haoranjiania</taxon>
    </lineage>
</organism>
<dbReference type="Proteomes" id="UP001209317">
    <property type="component" value="Unassembled WGS sequence"/>
</dbReference>
<proteinExistence type="predicted"/>
<evidence type="ECO:0000313" key="2">
    <source>
        <dbReference type="Proteomes" id="UP001209317"/>
    </source>
</evidence>
<evidence type="ECO:0000313" key="1">
    <source>
        <dbReference type="EMBL" id="MCU7692916.1"/>
    </source>
</evidence>
<reference evidence="1" key="1">
    <citation type="submission" date="2022-10" db="EMBL/GenBank/DDBJ databases">
        <authorList>
            <person name="Kim H.S."/>
            <person name="Kim J.-S."/>
            <person name="Suh M.K."/>
            <person name="Eom M.K."/>
            <person name="Lee J.-S."/>
        </authorList>
    </citation>
    <scope>NUCLEOTIDE SEQUENCE</scope>
    <source>
        <strain evidence="1">LIP-5</strain>
    </source>
</reference>
<dbReference type="RefSeq" id="WP_263036404.1">
    <property type="nucleotide sequence ID" value="NZ_JAOTPL010000001.1"/>
</dbReference>
<name>A0AAE3IKZ3_9BACT</name>
<dbReference type="EMBL" id="JAOTPL010000001">
    <property type="protein sequence ID" value="MCU7692916.1"/>
    <property type="molecule type" value="Genomic_DNA"/>
</dbReference>
<accession>A0AAE3IKZ3</accession>
<sequence>MKLIQSLAICLLITQTALAQKQKQIEADRPGNGVSGSITGINQLVTEIGFEREAQENEWQPGCLILS</sequence>
<keyword evidence="2" id="KW-1185">Reference proteome</keyword>
<comment type="caution">
    <text evidence="1">The sequence shown here is derived from an EMBL/GenBank/DDBJ whole genome shotgun (WGS) entry which is preliminary data.</text>
</comment>
<gene>
    <name evidence="1" type="ORF">OD355_00110</name>
</gene>
<protein>
    <submittedName>
        <fullName evidence="1">Uncharacterized protein</fullName>
    </submittedName>
</protein>
<dbReference type="AlphaFoldDB" id="A0AAE3IKZ3"/>